<comment type="caution">
    <text evidence="2">The sequence shown here is derived from an EMBL/GenBank/DDBJ whole genome shotgun (WGS) entry which is preliminary data.</text>
</comment>
<dbReference type="EMBL" id="LGCK01000012">
    <property type="protein sequence ID" value="KPL71137.1"/>
    <property type="molecule type" value="Genomic_DNA"/>
</dbReference>
<accession>A0A0P6X7L9</accession>
<dbReference type="Gene3D" id="3.30.565.10">
    <property type="entry name" value="Histidine kinase-like ATPase, C-terminal domain"/>
    <property type="match status" value="1"/>
</dbReference>
<protein>
    <recommendedName>
        <fullName evidence="4">Histidine kinase/HSP90-like ATPase domain-containing protein</fullName>
    </recommendedName>
</protein>
<keyword evidence="1" id="KW-0472">Membrane</keyword>
<evidence type="ECO:0000313" key="2">
    <source>
        <dbReference type="EMBL" id="KPL71137.1"/>
    </source>
</evidence>
<evidence type="ECO:0000313" key="3">
    <source>
        <dbReference type="Proteomes" id="UP000050430"/>
    </source>
</evidence>
<keyword evidence="3" id="KW-1185">Reference proteome</keyword>
<dbReference type="STRING" id="229920.ADM99_12800"/>
<dbReference type="OrthoDB" id="137017at2"/>
<feature type="transmembrane region" description="Helical" evidence="1">
    <location>
        <begin position="38"/>
        <end position="60"/>
    </location>
</feature>
<feature type="transmembrane region" description="Helical" evidence="1">
    <location>
        <begin position="80"/>
        <end position="101"/>
    </location>
</feature>
<feature type="transmembrane region" description="Helical" evidence="1">
    <location>
        <begin position="12"/>
        <end position="31"/>
    </location>
</feature>
<organism evidence="2 3">
    <name type="scientific">Leptolinea tardivitalis</name>
    <dbReference type="NCBI Taxonomy" id="229920"/>
    <lineage>
        <taxon>Bacteria</taxon>
        <taxon>Bacillati</taxon>
        <taxon>Chloroflexota</taxon>
        <taxon>Anaerolineae</taxon>
        <taxon>Anaerolineales</taxon>
        <taxon>Anaerolineaceae</taxon>
        <taxon>Leptolinea</taxon>
    </lineage>
</organism>
<evidence type="ECO:0000256" key="1">
    <source>
        <dbReference type="SAM" id="Phobius"/>
    </source>
</evidence>
<proteinExistence type="predicted"/>
<feature type="transmembrane region" description="Helical" evidence="1">
    <location>
        <begin position="113"/>
        <end position="132"/>
    </location>
</feature>
<dbReference type="RefSeq" id="WP_062422888.1">
    <property type="nucleotide sequence ID" value="NZ_BBYA01000011.1"/>
</dbReference>
<dbReference type="InterPro" id="IPR036890">
    <property type="entry name" value="HATPase_C_sf"/>
</dbReference>
<feature type="transmembrane region" description="Helical" evidence="1">
    <location>
        <begin position="279"/>
        <end position="298"/>
    </location>
</feature>
<name>A0A0P6X7L9_9CHLR</name>
<dbReference type="SUPFAM" id="SSF55874">
    <property type="entry name" value="ATPase domain of HSP90 chaperone/DNA topoisomerase II/histidine kinase"/>
    <property type="match status" value="1"/>
</dbReference>
<keyword evidence="1" id="KW-0812">Transmembrane</keyword>
<feature type="transmembrane region" description="Helical" evidence="1">
    <location>
        <begin position="192"/>
        <end position="215"/>
    </location>
</feature>
<gene>
    <name evidence="2" type="ORF">ADM99_12800</name>
</gene>
<dbReference type="Proteomes" id="UP000050430">
    <property type="component" value="Unassembled WGS sequence"/>
</dbReference>
<feature type="transmembrane region" description="Helical" evidence="1">
    <location>
        <begin position="240"/>
        <end position="259"/>
    </location>
</feature>
<keyword evidence="1" id="KW-1133">Transmembrane helix</keyword>
<dbReference type="AlphaFoldDB" id="A0A0P6X7L9"/>
<sequence>MSGLPLLDWPALTLSIFNAFILCWLGFTVLLEADRRAWGVWLSAEGLLLGAIFFIAHTAILRSGWDWNNPLINFWWRAGWWPLILSPFAWYCVILWYSGFWDNAESSLHHRQASWFGLVLVITAFLLAWMALANPLPDLDDQMGTFAGFYGLAIAFPVYILLCILLSLDAILRPGPTAHFMGNEARRIARPWLTASTLVLLLVCFLVAFALIWGINTFEAGYRNQVFSPSILLPLTELDVIIEVLITIAILLIGQAAMVYEVFSSIPLPRSGLRKRWSFAIVTGALLACVLSSVFLFFTQPELAYLVLIPLITGILTIQNHLSVKDQIIQTEQLRRLARPQQIYESIFSNSQQDVPSSNGLEEFAWICTDLIQAEKIILLPSGVLKSFLPDIVIFPEQSAKNTPPIPAEWVDETTQPKALVPENCDGFYWAIPLVSRRGLDGWLFLGKHINHGFYTKEDIEIARSAVERWMDNQSAAEIARRLVSLQQESRISSRLLDQKARRILHDDILPLLHTALISDSKSPAAIQITEAHHQVSQLLREAPPPPPPEIAAHGLFTAIRQIANSEAEFLHADLNVDVDPQAEQAAASLSADAAEAVYHAVRESLRNIQKHTHLPEDERLKIKITSKADGLLFIQIENNGTDRYDNKSVTDGGQGIKLHNAMLAEFGGGMRLENPSDRIARVTIVIPVRMVD</sequence>
<feature type="transmembrane region" description="Helical" evidence="1">
    <location>
        <begin position="152"/>
        <end position="172"/>
    </location>
</feature>
<reference evidence="2 3" key="1">
    <citation type="submission" date="2015-07" db="EMBL/GenBank/DDBJ databases">
        <title>Genome sequence of Leptolinea tardivitalis DSM 16556.</title>
        <authorList>
            <person name="Hemp J."/>
            <person name="Ward L.M."/>
            <person name="Pace L.A."/>
            <person name="Fischer W.W."/>
        </authorList>
    </citation>
    <scope>NUCLEOTIDE SEQUENCE [LARGE SCALE GENOMIC DNA]</scope>
    <source>
        <strain evidence="2 3">YMTK-2</strain>
    </source>
</reference>
<evidence type="ECO:0008006" key="4">
    <source>
        <dbReference type="Google" id="ProtNLM"/>
    </source>
</evidence>